<dbReference type="SUPFAM" id="SSF117839">
    <property type="entry name" value="WWE domain"/>
    <property type="match status" value="1"/>
</dbReference>
<feature type="domain" description="PARP catalytic" evidence="7">
    <location>
        <begin position="756"/>
        <end position="961"/>
    </location>
</feature>
<reference evidence="8" key="1">
    <citation type="submission" date="2023-07" db="EMBL/GenBank/DDBJ databases">
        <authorList>
            <person name="Stuckert A."/>
        </authorList>
    </citation>
    <scope>NUCLEOTIDE SEQUENCE</scope>
</reference>
<evidence type="ECO:0000313" key="8">
    <source>
        <dbReference type="EMBL" id="CAJ0949837.1"/>
    </source>
</evidence>
<keyword evidence="2" id="KW-0539">Nucleus</keyword>
<dbReference type="PANTHER" id="PTHR45740">
    <property type="entry name" value="POLY [ADP-RIBOSE] POLYMERASE"/>
    <property type="match status" value="1"/>
</dbReference>
<proteinExistence type="inferred from homology"/>
<dbReference type="InterPro" id="IPR004170">
    <property type="entry name" value="WWE_dom"/>
</dbReference>
<keyword evidence="4" id="KW-0520">NAD</keyword>
<dbReference type="EC" id="2.4.2.-" evidence="4"/>
<evidence type="ECO:0000256" key="3">
    <source>
        <dbReference type="ARBA" id="ARBA00024347"/>
    </source>
</evidence>
<evidence type="ECO:0000256" key="2">
    <source>
        <dbReference type="ARBA" id="ARBA00023242"/>
    </source>
</evidence>
<feature type="region of interest" description="Disordered" evidence="5">
    <location>
        <begin position="126"/>
        <end position="185"/>
    </location>
</feature>
<evidence type="ECO:0000256" key="5">
    <source>
        <dbReference type="SAM" id="MobiDB-lite"/>
    </source>
</evidence>
<evidence type="ECO:0000256" key="4">
    <source>
        <dbReference type="RuleBase" id="RU362114"/>
    </source>
</evidence>
<dbReference type="Gene3D" id="3.90.228.10">
    <property type="match status" value="1"/>
</dbReference>
<dbReference type="PANTHER" id="PTHR45740:SF20">
    <property type="entry name" value="POLY [ADP-RIBOSE] POLYMERASE"/>
    <property type="match status" value="1"/>
</dbReference>
<feature type="region of interest" description="Disordered" evidence="5">
    <location>
        <begin position="272"/>
        <end position="353"/>
    </location>
</feature>
<dbReference type="Proteomes" id="UP001176940">
    <property type="component" value="Unassembled WGS sequence"/>
</dbReference>
<evidence type="ECO:0000256" key="1">
    <source>
        <dbReference type="ARBA" id="ARBA00004123"/>
    </source>
</evidence>
<dbReference type="PROSITE" id="PS50918">
    <property type="entry name" value="WWE"/>
    <property type="match status" value="1"/>
</dbReference>
<accession>A0ABN9LSV0</accession>
<keyword evidence="9" id="KW-1185">Reference proteome</keyword>
<dbReference type="PROSITE" id="PS51059">
    <property type="entry name" value="PARP_CATALYTIC"/>
    <property type="match status" value="1"/>
</dbReference>
<protein>
    <recommendedName>
        <fullName evidence="4">Poly [ADP-ribose] polymerase</fullName>
        <shortName evidence="4">PARP</shortName>
        <ecNumber evidence="4">2.4.2.-</ecNumber>
    </recommendedName>
</protein>
<dbReference type="InterPro" id="IPR037197">
    <property type="entry name" value="WWE_dom_sf"/>
</dbReference>
<keyword evidence="4" id="KW-0328">Glycosyltransferase</keyword>
<evidence type="ECO:0000259" key="7">
    <source>
        <dbReference type="PROSITE" id="PS51059"/>
    </source>
</evidence>
<dbReference type="InterPro" id="IPR012317">
    <property type="entry name" value="Poly(ADP-ribose)pol_cat_dom"/>
</dbReference>
<dbReference type="Pfam" id="PF00644">
    <property type="entry name" value="PARP"/>
    <property type="match status" value="1"/>
</dbReference>
<keyword evidence="4" id="KW-0808">Transferase</keyword>
<dbReference type="InterPro" id="IPR051712">
    <property type="entry name" value="ARTD-AVP"/>
</dbReference>
<comment type="similarity">
    <text evidence="3">Belongs to the ARTD/PARP family.</text>
</comment>
<comment type="subcellular location">
    <subcellularLocation>
        <location evidence="1">Nucleus</location>
    </subcellularLocation>
</comment>
<feature type="domain" description="WWE" evidence="6">
    <location>
        <begin position="631"/>
        <end position="718"/>
    </location>
</feature>
<evidence type="ECO:0000259" key="6">
    <source>
        <dbReference type="PROSITE" id="PS50918"/>
    </source>
</evidence>
<organism evidence="8 9">
    <name type="scientific">Ranitomeya imitator</name>
    <name type="common">mimic poison frog</name>
    <dbReference type="NCBI Taxonomy" id="111125"/>
    <lineage>
        <taxon>Eukaryota</taxon>
        <taxon>Metazoa</taxon>
        <taxon>Chordata</taxon>
        <taxon>Craniata</taxon>
        <taxon>Vertebrata</taxon>
        <taxon>Euteleostomi</taxon>
        <taxon>Amphibia</taxon>
        <taxon>Batrachia</taxon>
        <taxon>Anura</taxon>
        <taxon>Neobatrachia</taxon>
        <taxon>Hyloidea</taxon>
        <taxon>Dendrobatidae</taxon>
        <taxon>Dendrobatinae</taxon>
        <taxon>Ranitomeya</taxon>
    </lineage>
</organism>
<sequence length="961" mass="108349">MSRKHCKFSHDITTDHNRSILKNKEICGLNVEELKVLLLQNDSQILPEICWKYQRDSCDLGKDCSRLHICDFFTRGECNRLFCKRSHNLLDVGADRCQMSEVSLKNFQILSELKHNERLQSLNKVEKKDVENGNPAVQRSRGRPTKKGDYQDFLRNKSQGRQEETGCDVWERSRSRPTSENGESPIWFGDNYDEWNEFLKTQQDIIKKKWFNSSLSQSDDRGASFLHTPTRTYPIFQPSMSSGMRHPMPTVTTIPPASPQVSFFQPGIPAGLFTPSSSPSAPQPKPAITPAGSVNAPPKPSNFPTQGPSVMDSKKPGSPSLVKPPNDTLVPPTRPSKIVDSPIEGPSVLPEKPMMAPITKSSISLSVDTTKPWSSPETHLNLVNSPMKGSFAPLEKPVTTSTVNQNNPHFGVTTIRTETSATESPSISPSISYPKLVDSHIKGPSIPQEKPVTTSIGNPSITRGAVTIKSVTTPTAGPSTAAPPSYPRLVNSPTEGLPVLHVKPVQSSVQYQRVPDDKQILRAGVPDLVTAEPTFSDPQTSPKRVDPNKVPEICLSNLWKYCSLGKDCPDMHYYLPYRWQIHKGTDWEDVPNMEDVEKSYCDPKVDRVPLIDFLTMRSGGHHARRLSTVSSVVKPSEYVLTTEWLWYWRDEYGSWIQYGQSNMKDVSSNILSSDLENVYLPDPVAVIPFMAGNQIYEIKFREMKQKNIIYKTEKDVRRRPKFLSFDDVKLLRGSTRSAAAKSPLKSGTSPMNTDIYPKSWDPEAMPEIGCKKVLVSNLSIEFLEIVSSFSKTVRRHEVKKIWRLQNPSLWQVFQWQKEQMKKVNRGRDVKEIRLFHGTERTHIDAICNQNFDWRICGTHGTVYGQGSYFARDASYSHNYSTPTPSGTRAMFVARVLVGDYVTGNPQMKLPPLRPGSSSQHYDSCVDNTTDPSIFVVFEKQQIYPEYLLEYEEERKKSCIVG</sequence>
<dbReference type="CDD" id="cd01439">
    <property type="entry name" value="TCCD_inducible_PARP_like"/>
    <property type="match status" value="1"/>
</dbReference>
<name>A0ABN9LSV0_9NEOB</name>
<dbReference type="Pfam" id="PF23466">
    <property type="entry name" value="WWE_4"/>
    <property type="match status" value="1"/>
</dbReference>
<dbReference type="EMBL" id="CAUEEQ010030739">
    <property type="protein sequence ID" value="CAJ0949837.1"/>
    <property type="molecule type" value="Genomic_DNA"/>
</dbReference>
<dbReference type="Pfam" id="PF02825">
    <property type="entry name" value="WWE"/>
    <property type="match status" value="1"/>
</dbReference>
<dbReference type="Gene3D" id="3.30.720.50">
    <property type="match status" value="1"/>
</dbReference>
<gene>
    <name evidence="8" type="ORF">RIMI_LOCUS12770468</name>
</gene>
<evidence type="ECO:0000313" key="9">
    <source>
        <dbReference type="Proteomes" id="UP001176940"/>
    </source>
</evidence>
<comment type="caution">
    <text evidence="8">The sequence shown here is derived from an EMBL/GenBank/DDBJ whole genome shotgun (WGS) entry which is preliminary data.</text>
</comment>
<dbReference type="SUPFAM" id="SSF56399">
    <property type="entry name" value="ADP-ribosylation"/>
    <property type="match status" value="1"/>
</dbReference>
<feature type="compositionally biased region" description="Basic and acidic residues" evidence="5">
    <location>
        <begin position="146"/>
        <end position="174"/>
    </location>
</feature>